<sequence length="407" mass="45063">MLKVAMISTGEEVLHGDITDTNAAWLSALLFQRGFPMSRRTTVGDQLDMLAKEIEHCSLTADVVIVNGGLGPTTDDLTAQAAAIAANVGLELVDEWVAAMEEKYAKLGRVMPETNLKQAMLPEGSEVLDNPVGTACGFAMRINRAWVFFTPGVPSEFKKMVHEQILPRLAVNYANTSARECIRLHTFGLSESGIGQSLQAIRLPDDFELGYRSEIPFIEVKVFCPQDHPQAPAIVEAIANQLGDNLVGHNQPLLNAVGELIEQKEYSLAVAEYYSGGFLTSWLYDDEYLAERVVQSWVLGRGKLPKEHHQAPMEASLSMAQAAREKNQADIGLAIGTEQDGHVVVALVTPEGEWAQQVSTKRRYASRDFRYVLSTLGLDMLRRWLEGKPVLGHSESLRRIDQRENKY</sequence>
<organism evidence="3 4">
    <name type="scientific">Photobacterium rosenbergii</name>
    <dbReference type="NCBI Taxonomy" id="294936"/>
    <lineage>
        <taxon>Bacteria</taxon>
        <taxon>Pseudomonadati</taxon>
        <taxon>Pseudomonadota</taxon>
        <taxon>Gammaproteobacteria</taxon>
        <taxon>Vibrionales</taxon>
        <taxon>Vibrionaceae</taxon>
        <taxon>Photobacterium</taxon>
    </lineage>
</organism>
<dbReference type="InterPro" id="IPR008135">
    <property type="entry name" value="Competence-induced_CinA"/>
</dbReference>
<dbReference type="CDD" id="cd00885">
    <property type="entry name" value="cinA"/>
    <property type="match status" value="1"/>
</dbReference>
<accession>A0A2T3NC41</accession>
<comment type="caution">
    <text evidence="3">The sequence shown here is derived from an EMBL/GenBank/DDBJ whole genome shotgun (WGS) entry which is preliminary data.</text>
</comment>
<proteinExistence type="inferred from homology"/>
<dbReference type="PIRSF" id="PIRSF006728">
    <property type="entry name" value="CinA"/>
    <property type="match status" value="1"/>
</dbReference>
<dbReference type="InterPro" id="IPR001453">
    <property type="entry name" value="MoaB/Mog_dom"/>
</dbReference>
<comment type="similarity">
    <text evidence="1">Belongs to the CinA family.</text>
</comment>
<dbReference type="InterPro" id="IPR036653">
    <property type="entry name" value="CinA-like_C"/>
</dbReference>
<dbReference type="RefSeq" id="WP_107299196.1">
    <property type="nucleotide sequence ID" value="NZ_PYMB01000007.1"/>
</dbReference>
<dbReference type="EMBL" id="PYMB01000007">
    <property type="protein sequence ID" value="PSW11513.1"/>
    <property type="molecule type" value="Genomic_DNA"/>
</dbReference>
<dbReference type="PANTHER" id="PTHR13939:SF0">
    <property type="entry name" value="NMN AMIDOHYDROLASE-LIKE PROTEIN YFAY"/>
    <property type="match status" value="1"/>
</dbReference>
<evidence type="ECO:0000313" key="4">
    <source>
        <dbReference type="Proteomes" id="UP000241346"/>
    </source>
</evidence>
<dbReference type="InterPro" id="IPR050101">
    <property type="entry name" value="CinA"/>
</dbReference>
<name>A0A2T3NC41_9GAMM</name>
<evidence type="ECO:0000256" key="1">
    <source>
        <dbReference type="HAMAP-Rule" id="MF_00226"/>
    </source>
</evidence>
<dbReference type="NCBIfam" id="TIGR00177">
    <property type="entry name" value="molyb_syn"/>
    <property type="match status" value="1"/>
</dbReference>
<protein>
    <recommendedName>
        <fullName evidence="1">CinA-like protein</fullName>
    </recommendedName>
</protein>
<dbReference type="InterPro" id="IPR036425">
    <property type="entry name" value="MoaB/Mog-like_dom_sf"/>
</dbReference>
<dbReference type="SUPFAM" id="SSF142433">
    <property type="entry name" value="CinA-like"/>
    <property type="match status" value="1"/>
</dbReference>
<dbReference type="Pfam" id="PF00994">
    <property type="entry name" value="MoCF_biosynth"/>
    <property type="match status" value="1"/>
</dbReference>
<dbReference type="NCBIfam" id="TIGR00200">
    <property type="entry name" value="cinA_nterm"/>
    <property type="match status" value="1"/>
</dbReference>
<feature type="domain" description="MoaB/Mog" evidence="2">
    <location>
        <begin position="5"/>
        <end position="172"/>
    </location>
</feature>
<dbReference type="PANTHER" id="PTHR13939">
    <property type="entry name" value="NICOTINAMIDE-NUCLEOTIDE AMIDOHYDROLASE PNCC"/>
    <property type="match status" value="1"/>
</dbReference>
<evidence type="ECO:0000313" key="3">
    <source>
        <dbReference type="EMBL" id="PSW11513.1"/>
    </source>
</evidence>
<dbReference type="OrthoDB" id="9801454at2"/>
<dbReference type="AlphaFoldDB" id="A0A2T3NC41"/>
<dbReference type="Proteomes" id="UP000241346">
    <property type="component" value="Unassembled WGS sequence"/>
</dbReference>
<dbReference type="SMART" id="SM00852">
    <property type="entry name" value="MoCF_biosynth"/>
    <property type="match status" value="1"/>
</dbReference>
<dbReference type="HAMAP" id="MF_00226_B">
    <property type="entry name" value="CinA_B"/>
    <property type="match status" value="1"/>
</dbReference>
<gene>
    <name evidence="3" type="ORF">C9J01_16330</name>
</gene>
<evidence type="ECO:0000259" key="2">
    <source>
        <dbReference type="SMART" id="SM00852"/>
    </source>
</evidence>
<dbReference type="Gene3D" id="3.40.980.10">
    <property type="entry name" value="MoaB/Mog-like domain"/>
    <property type="match status" value="1"/>
</dbReference>
<dbReference type="SUPFAM" id="SSF53218">
    <property type="entry name" value="Molybdenum cofactor biosynthesis proteins"/>
    <property type="match status" value="1"/>
</dbReference>
<reference evidence="3 4" key="1">
    <citation type="submission" date="2018-03" db="EMBL/GenBank/DDBJ databases">
        <title>Whole genome sequencing of Histamine producing bacteria.</title>
        <authorList>
            <person name="Butler K."/>
        </authorList>
    </citation>
    <scope>NUCLEOTIDE SEQUENCE [LARGE SCALE GENOMIC DNA]</scope>
    <source>
        <strain evidence="3 4">DSM 19138</strain>
    </source>
</reference>